<keyword evidence="1" id="KW-0547">Nucleotide-binding</keyword>
<proteinExistence type="predicted"/>
<name>A0A1G9Z9L1_9FIRM</name>
<dbReference type="EMBL" id="FNHZ01000007">
    <property type="protein sequence ID" value="SDN18039.1"/>
    <property type="molecule type" value="Genomic_DNA"/>
</dbReference>
<dbReference type="CDD" id="cd02038">
    <property type="entry name" value="FlhG-like"/>
    <property type="match status" value="1"/>
</dbReference>
<dbReference type="InterPro" id="IPR027417">
    <property type="entry name" value="P-loop_NTPase"/>
</dbReference>
<dbReference type="PANTHER" id="PTHR43384:SF4">
    <property type="entry name" value="CELLULOSE BIOSYNTHESIS PROTEIN BCSQ-RELATED"/>
    <property type="match status" value="1"/>
</dbReference>
<dbReference type="Gene3D" id="3.40.50.300">
    <property type="entry name" value="P-loop containing nucleotide triphosphate hydrolases"/>
    <property type="match status" value="1"/>
</dbReference>
<evidence type="ECO:0000313" key="3">
    <source>
        <dbReference type="EMBL" id="SDN18039.1"/>
    </source>
</evidence>
<dbReference type="AlphaFoldDB" id="A0A1G9Z9L1"/>
<dbReference type="PIRSF" id="PIRSF003092">
    <property type="entry name" value="MinD"/>
    <property type="match status" value="1"/>
</dbReference>
<dbReference type="SUPFAM" id="SSF52540">
    <property type="entry name" value="P-loop containing nucleoside triphosphate hydrolases"/>
    <property type="match status" value="1"/>
</dbReference>
<reference evidence="4" key="1">
    <citation type="submission" date="2016-10" db="EMBL/GenBank/DDBJ databases">
        <authorList>
            <person name="Varghese N."/>
            <person name="Submissions S."/>
        </authorList>
    </citation>
    <scope>NUCLEOTIDE SEQUENCE [LARGE SCALE GENOMIC DNA]</scope>
    <source>
        <strain evidence="4">M83</strain>
    </source>
</reference>
<evidence type="ECO:0000256" key="1">
    <source>
        <dbReference type="ARBA" id="ARBA00022741"/>
    </source>
</evidence>
<dbReference type="PANTHER" id="PTHR43384">
    <property type="entry name" value="SEPTUM SITE-DETERMINING PROTEIN MIND HOMOLOG, CHLOROPLASTIC-RELATED"/>
    <property type="match status" value="1"/>
</dbReference>
<keyword evidence="3" id="KW-0969">Cilium</keyword>
<sequence>MDQAQTLRNIIKFQNQNYQANARVIAVTSGKGGVGKSNVSINLAIQLVNMGKKVIILDADFGLANIEVMFGVIPRYNLSDILYKGKDIKEIITKGPLDIGFISGGSGIAKLVNLDSEQIKRLVNKMSELESLCDVIIIDTGAGIADSVMEFLVASPETIIVTTPEPTSITDSYALLKSLSMHPQFNNDNCKIKMIANRVESEKEGELLYEKLNLVVSKFLDIDVEYLGLIPQDNNVTKAVMKQNPVSIIYPNSPATKAFENITKKIIDSKDEIPVAKRGIRGYLKNVFAKML</sequence>
<dbReference type="Pfam" id="PF10609">
    <property type="entry name" value="ParA"/>
    <property type="match status" value="1"/>
</dbReference>
<dbReference type="GO" id="GO:0005524">
    <property type="term" value="F:ATP binding"/>
    <property type="evidence" value="ECO:0007669"/>
    <property type="project" value="UniProtKB-KW"/>
</dbReference>
<dbReference type="GO" id="GO:0009898">
    <property type="term" value="C:cytoplasmic side of plasma membrane"/>
    <property type="evidence" value="ECO:0007669"/>
    <property type="project" value="TreeGrafter"/>
</dbReference>
<evidence type="ECO:0000256" key="2">
    <source>
        <dbReference type="ARBA" id="ARBA00022840"/>
    </source>
</evidence>
<organism evidence="3 4">
    <name type="scientific">Lachnospira pectinoschiza</name>
    <dbReference type="NCBI Taxonomy" id="28052"/>
    <lineage>
        <taxon>Bacteria</taxon>
        <taxon>Bacillati</taxon>
        <taxon>Bacillota</taxon>
        <taxon>Clostridia</taxon>
        <taxon>Lachnospirales</taxon>
        <taxon>Lachnospiraceae</taxon>
        <taxon>Lachnospira</taxon>
    </lineage>
</organism>
<keyword evidence="3" id="KW-0282">Flagellum</keyword>
<dbReference type="RefSeq" id="WP_074522091.1">
    <property type="nucleotide sequence ID" value="NZ_FNHZ01000007.1"/>
</dbReference>
<dbReference type="OrthoDB" id="9816297at2"/>
<dbReference type="GO" id="GO:0016887">
    <property type="term" value="F:ATP hydrolysis activity"/>
    <property type="evidence" value="ECO:0007669"/>
    <property type="project" value="TreeGrafter"/>
</dbReference>
<dbReference type="InterPro" id="IPR050625">
    <property type="entry name" value="ParA/MinD_ATPase"/>
</dbReference>
<protein>
    <submittedName>
        <fullName evidence="3">Flagellar biosynthesis protein FlhG</fullName>
    </submittedName>
</protein>
<dbReference type="Proteomes" id="UP000187651">
    <property type="component" value="Unassembled WGS sequence"/>
</dbReference>
<evidence type="ECO:0000313" key="4">
    <source>
        <dbReference type="Proteomes" id="UP000187651"/>
    </source>
</evidence>
<accession>A0A1G9Z9L1</accession>
<keyword evidence="2" id="KW-0067">ATP-binding</keyword>
<keyword evidence="3" id="KW-0966">Cell projection</keyword>
<keyword evidence="4" id="KW-1185">Reference proteome</keyword>
<dbReference type="InterPro" id="IPR025501">
    <property type="entry name" value="MinD_FleN"/>
</dbReference>
<gene>
    <name evidence="3" type="ORF">SAMN05216544_2092</name>
</gene>
<dbReference type="GO" id="GO:0005829">
    <property type="term" value="C:cytosol"/>
    <property type="evidence" value="ECO:0007669"/>
    <property type="project" value="TreeGrafter"/>
</dbReference>
<dbReference type="InterPro" id="IPR033756">
    <property type="entry name" value="YlxH/NBP35"/>
</dbReference>
<dbReference type="GO" id="GO:0051782">
    <property type="term" value="P:negative regulation of cell division"/>
    <property type="evidence" value="ECO:0007669"/>
    <property type="project" value="TreeGrafter"/>
</dbReference>
<dbReference type="InterPro" id="IPR033875">
    <property type="entry name" value="FlhG"/>
</dbReference>